<sequence length="68" mass="7433">MCLHNVGGVMHEGEGGGKDKLGDGGVVDTLRLEGFEPSLEGKSLQWSDFRREGSREGIQDYQTRHICG</sequence>
<comment type="caution">
    <text evidence="2">The sequence shown here is derived from an EMBL/GenBank/DDBJ whole genome shotgun (WGS) entry which is preliminary data.</text>
</comment>
<keyword evidence="3" id="KW-1185">Reference proteome</keyword>
<name>A0ABR5DZ92_9HYPH</name>
<feature type="region of interest" description="Disordered" evidence="1">
    <location>
        <begin position="1"/>
        <end position="23"/>
    </location>
</feature>
<feature type="compositionally biased region" description="Basic and acidic residues" evidence="1">
    <location>
        <begin position="11"/>
        <end position="22"/>
    </location>
</feature>
<protein>
    <submittedName>
        <fullName evidence="2">Uncharacterized protein</fullName>
    </submittedName>
</protein>
<dbReference type="EMBL" id="LAPV01000093">
    <property type="protein sequence ID" value="KKC33160.1"/>
    <property type="molecule type" value="Genomic_DNA"/>
</dbReference>
<proteinExistence type="predicted"/>
<evidence type="ECO:0000256" key="1">
    <source>
        <dbReference type="SAM" id="MobiDB-lite"/>
    </source>
</evidence>
<evidence type="ECO:0000313" key="3">
    <source>
        <dbReference type="Proteomes" id="UP000033519"/>
    </source>
</evidence>
<evidence type="ECO:0000313" key="2">
    <source>
        <dbReference type="EMBL" id="KKC33160.1"/>
    </source>
</evidence>
<accession>A0ABR5DZ92</accession>
<dbReference type="Proteomes" id="UP000033519">
    <property type="component" value="Unassembled WGS sequence"/>
</dbReference>
<organism evidence="2 3">
    <name type="scientific">Devosia psychrophila</name>
    <dbReference type="NCBI Taxonomy" id="728005"/>
    <lineage>
        <taxon>Bacteria</taxon>
        <taxon>Pseudomonadati</taxon>
        <taxon>Pseudomonadota</taxon>
        <taxon>Alphaproteobacteria</taxon>
        <taxon>Hyphomicrobiales</taxon>
        <taxon>Devosiaceae</taxon>
        <taxon>Devosia</taxon>
    </lineage>
</organism>
<gene>
    <name evidence="2" type="ORF">WH91_08865</name>
</gene>
<reference evidence="2 3" key="1">
    <citation type="submission" date="2015-03" db="EMBL/GenBank/DDBJ databases">
        <authorList>
            <person name="Lepp D."/>
            <person name="Hassan Y.I."/>
            <person name="Li X.-Z."/>
            <person name="Zhou T."/>
        </authorList>
    </citation>
    <scope>NUCLEOTIDE SEQUENCE [LARGE SCALE GENOMIC DNA]</scope>
    <source>
        <strain evidence="2 3">Cr7-05</strain>
    </source>
</reference>